<dbReference type="InterPro" id="IPR036397">
    <property type="entry name" value="RNaseH_sf"/>
</dbReference>
<evidence type="ECO:0000256" key="9">
    <source>
        <dbReference type="ARBA" id="ARBA00023125"/>
    </source>
</evidence>
<evidence type="ECO:0000256" key="1">
    <source>
        <dbReference type="ARBA" id="ARBA00009518"/>
    </source>
</evidence>
<dbReference type="SUPFAM" id="SSF53098">
    <property type="entry name" value="Ribonuclease H-like"/>
    <property type="match status" value="1"/>
</dbReference>
<evidence type="ECO:0000256" key="12">
    <source>
        <dbReference type="ARBA" id="ARBA00029354"/>
    </source>
</evidence>
<dbReference type="EC" id="3.1.21.10" evidence="13 14"/>
<comment type="similarity">
    <text evidence="1 13">Belongs to the RuvC family.</text>
</comment>
<dbReference type="GO" id="GO:0048476">
    <property type="term" value="C:Holliday junction resolvase complex"/>
    <property type="evidence" value="ECO:0007669"/>
    <property type="project" value="UniProtKB-UniRule"/>
</dbReference>
<name>A0A2M7R7H6_9BACT</name>
<dbReference type="CDD" id="cd16962">
    <property type="entry name" value="RuvC"/>
    <property type="match status" value="1"/>
</dbReference>
<feature type="active site" evidence="13">
    <location>
        <position position="7"/>
    </location>
</feature>
<keyword evidence="2 13" id="KW-0963">Cytoplasm</keyword>
<dbReference type="PANTHER" id="PTHR30194">
    <property type="entry name" value="CROSSOVER JUNCTION ENDODEOXYRIBONUCLEASE RUVC"/>
    <property type="match status" value="1"/>
</dbReference>
<dbReference type="Proteomes" id="UP000230767">
    <property type="component" value="Unassembled WGS sequence"/>
</dbReference>
<dbReference type="Gene3D" id="3.30.420.10">
    <property type="entry name" value="Ribonuclease H-like superfamily/Ribonuclease H"/>
    <property type="match status" value="1"/>
</dbReference>
<dbReference type="InterPro" id="IPR012337">
    <property type="entry name" value="RNaseH-like_sf"/>
</dbReference>
<evidence type="ECO:0000256" key="10">
    <source>
        <dbReference type="ARBA" id="ARBA00023172"/>
    </source>
</evidence>
<dbReference type="NCBIfam" id="TIGR00228">
    <property type="entry name" value="ruvC"/>
    <property type="match status" value="1"/>
</dbReference>
<keyword evidence="8 13" id="KW-0460">Magnesium</keyword>
<evidence type="ECO:0000256" key="13">
    <source>
        <dbReference type="HAMAP-Rule" id="MF_00034"/>
    </source>
</evidence>
<comment type="function">
    <text evidence="13">The RuvA-RuvB-RuvC complex processes Holliday junction (HJ) DNA during genetic recombination and DNA repair. Endonuclease that resolves HJ intermediates. Cleaves cruciform DNA by making single-stranded nicks across the HJ at symmetrical positions within the homologous arms, yielding a 5'-phosphate and a 3'-hydroxyl group; requires a central core of homology in the junction. The consensus cleavage sequence is 5'-(A/T)TT(C/G)-3'. Cleavage occurs on the 3'-side of the TT dinucleotide at the point of strand exchange. HJ branch migration catalyzed by RuvA-RuvB allows RuvC to scan DNA until it finds its consensus sequence, where it cleaves and resolves the cruciform DNA.</text>
</comment>
<evidence type="ECO:0000256" key="3">
    <source>
        <dbReference type="ARBA" id="ARBA00022722"/>
    </source>
</evidence>
<comment type="cofactor">
    <cofactor evidence="13">
        <name>Mg(2+)</name>
        <dbReference type="ChEBI" id="CHEBI:18420"/>
    </cofactor>
    <text evidence="13">Binds 2 Mg(2+) ion per subunit.</text>
</comment>
<feature type="active site" evidence="13">
    <location>
        <position position="147"/>
    </location>
</feature>
<evidence type="ECO:0000256" key="6">
    <source>
        <dbReference type="ARBA" id="ARBA00022763"/>
    </source>
</evidence>
<comment type="caution">
    <text evidence="15">The sequence shown here is derived from an EMBL/GenBank/DDBJ whole genome shotgun (WGS) entry which is preliminary data.</text>
</comment>
<dbReference type="PROSITE" id="PS01321">
    <property type="entry name" value="RUVC"/>
    <property type="match status" value="1"/>
</dbReference>
<feature type="binding site" evidence="13">
    <location>
        <position position="7"/>
    </location>
    <ligand>
        <name>Mg(2+)</name>
        <dbReference type="ChEBI" id="CHEBI:18420"/>
        <label>1</label>
    </ligand>
</feature>
<keyword evidence="7 13" id="KW-0378">Hydrolase</keyword>
<evidence type="ECO:0000313" key="16">
    <source>
        <dbReference type="Proteomes" id="UP000230767"/>
    </source>
</evidence>
<dbReference type="Pfam" id="PF02075">
    <property type="entry name" value="RuvC"/>
    <property type="match status" value="1"/>
</dbReference>
<evidence type="ECO:0000256" key="8">
    <source>
        <dbReference type="ARBA" id="ARBA00022842"/>
    </source>
</evidence>
<dbReference type="AlphaFoldDB" id="A0A2M7R7H6"/>
<dbReference type="PRINTS" id="PR00696">
    <property type="entry name" value="RSOLVASERUVC"/>
</dbReference>
<keyword evidence="6 13" id="KW-0227">DNA damage</keyword>
<keyword evidence="4 13" id="KW-0479">Metal-binding</keyword>
<evidence type="ECO:0000256" key="11">
    <source>
        <dbReference type="ARBA" id="ARBA00023204"/>
    </source>
</evidence>
<organism evidence="15 16">
    <name type="scientific">Candidatus Nealsonbacteria bacterium CG_4_10_14_0_8_um_filter_37_14</name>
    <dbReference type="NCBI Taxonomy" id="1974684"/>
    <lineage>
        <taxon>Bacteria</taxon>
        <taxon>Candidatus Nealsoniibacteriota</taxon>
    </lineage>
</organism>
<dbReference type="GO" id="GO:0000287">
    <property type="term" value="F:magnesium ion binding"/>
    <property type="evidence" value="ECO:0007669"/>
    <property type="project" value="UniProtKB-UniRule"/>
</dbReference>
<evidence type="ECO:0000256" key="14">
    <source>
        <dbReference type="NCBIfam" id="TIGR00228"/>
    </source>
</evidence>
<sequence length="165" mass="18359">MIILGIDPGLANTGFGVVSKTRNRKSKTQNRLKCLGYGLIKTNPSLSPAERLKKINNELNKLIKKYQPKVLAVENVYFFKNLKTVIPVSQAKGVILFTAAKKKIPVYEFTPLQVKMVITGFGRAEKKQIQRMIKVLLNLKEVPEPDDAADALGIAVCCAYRVRGD</sequence>
<feature type="binding site" evidence="13">
    <location>
        <position position="74"/>
    </location>
    <ligand>
        <name>Mg(2+)</name>
        <dbReference type="ChEBI" id="CHEBI:18420"/>
        <label>2</label>
    </ligand>
</feature>
<dbReference type="GO" id="GO:0003677">
    <property type="term" value="F:DNA binding"/>
    <property type="evidence" value="ECO:0007669"/>
    <property type="project" value="UniProtKB-KW"/>
</dbReference>
<dbReference type="NCBIfam" id="NF000711">
    <property type="entry name" value="PRK00039.2-1"/>
    <property type="match status" value="1"/>
</dbReference>
<accession>A0A2M7R7H6</accession>
<keyword evidence="9 13" id="KW-0238">DNA-binding</keyword>
<reference evidence="16" key="1">
    <citation type="submission" date="2017-09" db="EMBL/GenBank/DDBJ databases">
        <title>Depth-based differentiation of microbial function through sediment-hosted aquifers and enrichment of novel symbionts in the deep terrestrial subsurface.</title>
        <authorList>
            <person name="Probst A.J."/>
            <person name="Ladd B."/>
            <person name="Jarett J.K."/>
            <person name="Geller-Mcgrath D.E."/>
            <person name="Sieber C.M.K."/>
            <person name="Emerson J.B."/>
            <person name="Anantharaman K."/>
            <person name="Thomas B.C."/>
            <person name="Malmstrom R."/>
            <person name="Stieglmeier M."/>
            <person name="Klingl A."/>
            <person name="Woyke T."/>
            <person name="Ryan C.M."/>
            <person name="Banfield J.F."/>
        </authorList>
    </citation>
    <scope>NUCLEOTIDE SEQUENCE [LARGE SCALE GENOMIC DNA]</scope>
</reference>
<keyword evidence="11 13" id="KW-0234">DNA repair</keyword>
<gene>
    <name evidence="13" type="primary">ruvC</name>
    <name evidence="15" type="ORF">COY73_00580</name>
</gene>
<evidence type="ECO:0000256" key="7">
    <source>
        <dbReference type="ARBA" id="ARBA00022801"/>
    </source>
</evidence>
<keyword evidence="5 13" id="KW-0255">Endonuclease</keyword>
<comment type="subunit">
    <text evidence="13">Homodimer which binds Holliday junction (HJ) DNA. The HJ becomes 2-fold symmetrical on binding to RuvC with unstacked arms; it has a different conformation from HJ DNA in complex with RuvA. In the full resolvosome a probable DNA-RuvA(4)-RuvB(12)-RuvC(2) complex forms which resolves the HJ.</text>
</comment>
<dbReference type="EMBL" id="PFLW01000018">
    <property type="protein sequence ID" value="PIY89555.1"/>
    <property type="molecule type" value="Genomic_DNA"/>
</dbReference>
<dbReference type="GO" id="GO:0008821">
    <property type="term" value="F:crossover junction DNA endonuclease activity"/>
    <property type="evidence" value="ECO:0007669"/>
    <property type="project" value="UniProtKB-UniRule"/>
</dbReference>
<evidence type="ECO:0000256" key="2">
    <source>
        <dbReference type="ARBA" id="ARBA00022490"/>
    </source>
</evidence>
<comment type="catalytic activity">
    <reaction evidence="12 13">
        <text>Endonucleolytic cleavage at a junction such as a reciprocal single-stranded crossover between two homologous DNA duplexes (Holliday junction).</text>
        <dbReference type="EC" id="3.1.21.10"/>
    </reaction>
</comment>
<dbReference type="HAMAP" id="MF_00034">
    <property type="entry name" value="RuvC"/>
    <property type="match status" value="1"/>
</dbReference>
<dbReference type="GO" id="GO:0006281">
    <property type="term" value="P:DNA repair"/>
    <property type="evidence" value="ECO:0007669"/>
    <property type="project" value="UniProtKB-UniRule"/>
</dbReference>
<dbReference type="InterPro" id="IPR020563">
    <property type="entry name" value="X-over_junc_endoDNase_Mg_BS"/>
</dbReference>
<protein>
    <recommendedName>
        <fullName evidence="13 14">Crossover junction endodeoxyribonuclease RuvC</fullName>
        <ecNumber evidence="13 14">3.1.21.10</ecNumber>
    </recommendedName>
    <alternativeName>
        <fullName evidence="13">Holliday junction nuclease RuvC</fullName>
    </alternativeName>
    <alternativeName>
        <fullName evidence="13">Holliday junction resolvase RuvC</fullName>
    </alternativeName>
</protein>
<dbReference type="InterPro" id="IPR002176">
    <property type="entry name" value="X-over_junc_endoDNase_RuvC"/>
</dbReference>
<dbReference type="GO" id="GO:0005737">
    <property type="term" value="C:cytoplasm"/>
    <property type="evidence" value="ECO:0007669"/>
    <property type="project" value="UniProtKB-SubCell"/>
</dbReference>
<keyword evidence="10 13" id="KW-0233">DNA recombination</keyword>
<feature type="active site" evidence="13">
    <location>
        <position position="74"/>
    </location>
</feature>
<evidence type="ECO:0000256" key="4">
    <source>
        <dbReference type="ARBA" id="ARBA00022723"/>
    </source>
</evidence>
<feature type="binding site" evidence="13">
    <location>
        <position position="147"/>
    </location>
    <ligand>
        <name>Mg(2+)</name>
        <dbReference type="ChEBI" id="CHEBI:18420"/>
        <label>1</label>
    </ligand>
</feature>
<proteinExistence type="inferred from homology"/>
<comment type="subcellular location">
    <subcellularLocation>
        <location evidence="13">Cytoplasm</location>
    </subcellularLocation>
</comment>
<dbReference type="FunFam" id="3.30.420.10:FF:000002">
    <property type="entry name" value="Crossover junction endodeoxyribonuclease RuvC"/>
    <property type="match status" value="1"/>
</dbReference>
<dbReference type="PANTHER" id="PTHR30194:SF3">
    <property type="entry name" value="CROSSOVER JUNCTION ENDODEOXYRIBONUCLEASE RUVC"/>
    <property type="match status" value="1"/>
</dbReference>
<dbReference type="GO" id="GO:0006310">
    <property type="term" value="P:DNA recombination"/>
    <property type="evidence" value="ECO:0007669"/>
    <property type="project" value="UniProtKB-UniRule"/>
</dbReference>
<evidence type="ECO:0000256" key="5">
    <source>
        <dbReference type="ARBA" id="ARBA00022759"/>
    </source>
</evidence>
<evidence type="ECO:0000313" key="15">
    <source>
        <dbReference type="EMBL" id="PIY89555.1"/>
    </source>
</evidence>
<keyword evidence="3 13" id="KW-0540">Nuclease</keyword>